<dbReference type="GeneID" id="71992948"/>
<accession>A0A9Q8PJQ3</accession>
<dbReference type="RefSeq" id="XP_047768038.1">
    <property type="nucleotide sequence ID" value="XM_047912218.1"/>
</dbReference>
<proteinExistence type="predicted"/>
<protein>
    <submittedName>
        <fullName evidence="1">Uncharacterized protein</fullName>
    </submittedName>
</protein>
<dbReference type="AlphaFoldDB" id="A0A9Q8PJQ3"/>
<evidence type="ECO:0000313" key="2">
    <source>
        <dbReference type="Proteomes" id="UP000756132"/>
    </source>
</evidence>
<dbReference type="Proteomes" id="UP000756132">
    <property type="component" value="Chromosome 11"/>
</dbReference>
<sequence>MSTTLSTESFDLTKVTILPDLTPKQLAIAMINDDPEDFLRGMVVYKIEPIPSARLGAASSLKYELKYNFRIQVPSVWLADWKDCDAFVAGIPPGVECPIKTQLGRYTVTKVERPQSEDGVRDKIARVVSGVYVGSKHAVVDLRDSVAFRCGFRQVQEIEGRGG</sequence>
<dbReference type="EMBL" id="CP090173">
    <property type="protein sequence ID" value="UJO23672.1"/>
    <property type="molecule type" value="Genomic_DNA"/>
</dbReference>
<organism evidence="1 2">
    <name type="scientific">Passalora fulva</name>
    <name type="common">Tomato leaf mold</name>
    <name type="synonym">Cladosporium fulvum</name>
    <dbReference type="NCBI Taxonomy" id="5499"/>
    <lineage>
        <taxon>Eukaryota</taxon>
        <taxon>Fungi</taxon>
        <taxon>Dikarya</taxon>
        <taxon>Ascomycota</taxon>
        <taxon>Pezizomycotina</taxon>
        <taxon>Dothideomycetes</taxon>
        <taxon>Dothideomycetidae</taxon>
        <taxon>Mycosphaerellales</taxon>
        <taxon>Mycosphaerellaceae</taxon>
        <taxon>Fulvia</taxon>
    </lineage>
</organism>
<evidence type="ECO:0000313" key="1">
    <source>
        <dbReference type="EMBL" id="UJO23672.1"/>
    </source>
</evidence>
<dbReference type="KEGG" id="ffu:CLAFUR5_13070"/>
<gene>
    <name evidence="1" type="ORF">CLAFUR5_13070</name>
</gene>
<reference evidence="1" key="2">
    <citation type="journal article" date="2022" name="Microb. Genom.">
        <title>A chromosome-scale genome assembly of the tomato pathogen Cladosporium fulvum reveals a compartmentalized genome architecture and the presence of a dispensable chromosome.</title>
        <authorList>
            <person name="Zaccaron A.Z."/>
            <person name="Chen L.H."/>
            <person name="Samaras A."/>
            <person name="Stergiopoulos I."/>
        </authorList>
    </citation>
    <scope>NUCLEOTIDE SEQUENCE</scope>
    <source>
        <strain evidence="1">Race5_Kim</strain>
    </source>
</reference>
<keyword evidence="2" id="KW-1185">Reference proteome</keyword>
<reference evidence="1" key="1">
    <citation type="submission" date="2021-12" db="EMBL/GenBank/DDBJ databases">
        <authorList>
            <person name="Zaccaron A."/>
            <person name="Stergiopoulos I."/>
        </authorList>
    </citation>
    <scope>NUCLEOTIDE SEQUENCE</scope>
    <source>
        <strain evidence="1">Race5_Kim</strain>
    </source>
</reference>
<name>A0A9Q8PJQ3_PASFU</name>